<evidence type="ECO:0000313" key="5">
    <source>
        <dbReference type="EMBL" id="RHY27176.1"/>
    </source>
</evidence>
<proteinExistence type="predicted"/>
<dbReference type="CDD" id="cd00821">
    <property type="entry name" value="PH"/>
    <property type="match status" value="1"/>
</dbReference>
<protein>
    <recommendedName>
        <fullName evidence="4">PH domain-containing protein</fullName>
    </recommendedName>
</protein>
<keyword evidence="2" id="KW-0067">ATP-binding</keyword>
<dbReference type="EMBL" id="QUSY01000823">
    <property type="protein sequence ID" value="RHY27176.1"/>
    <property type="molecule type" value="Genomic_DNA"/>
</dbReference>
<dbReference type="InterPro" id="IPR011993">
    <property type="entry name" value="PH-like_dom_sf"/>
</dbReference>
<dbReference type="InterPro" id="IPR001849">
    <property type="entry name" value="PH_domain"/>
</dbReference>
<keyword evidence="1" id="KW-0547">Nucleotide-binding</keyword>
<dbReference type="SUPFAM" id="SSF50729">
    <property type="entry name" value="PH domain-like"/>
    <property type="match status" value="1"/>
</dbReference>
<accession>A0A3R6WIP4</accession>
<gene>
    <name evidence="5" type="ORF">DYB32_007574</name>
</gene>
<dbReference type="PANTHER" id="PTHR16305:SF28">
    <property type="entry name" value="GUANYLATE CYCLASE DOMAIN-CONTAINING PROTEIN"/>
    <property type="match status" value="1"/>
</dbReference>
<feature type="domain" description="PH" evidence="4">
    <location>
        <begin position="405"/>
        <end position="521"/>
    </location>
</feature>
<dbReference type="GO" id="GO:0005524">
    <property type="term" value="F:ATP binding"/>
    <property type="evidence" value="ECO:0007669"/>
    <property type="project" value="UniProtKB-KW"/>
</dbReference>
<dbReference type="GO" id="GO:0005737">
    <property type="term" value="C:cytoplasm"/>
    <property type="evidence" value="ECO:0007669"/>
    <property type="project" value="TreeGrafter"/>
</dbReference>
<feature type="region of interest" description="Disordered" evidence="3">
    <location>
        <begin position="115"/>
        <end position="138"/>
    </location>
</feature>
<evidence type="ECO:0000313" key="6">
    <source>
        <dbReference type="Proteomes" id="UP000285060"/>
    </source>
</evidence>
<dbReference type="Gene3D" id="2.30.29.30">
    <property type="entry name" value="Pleckstrin-homology domain (PH domain)/Phosphotyrosine-binding domain (PTB)"/>
    <property type="match status" value="1"/>
</dbReference>
<keyword evidence="6" id="KW-1185">Reference proteome</keyword>
<dbReference type="PROSITE" id="PS50003">
    <property type="entry name" value="PH_DOMAIN"/>
    <property type="match status" value="1"/>
</dbReference>
<comment type="caution">
    <text evidence="5">The sequence shown here is derived from an EMBL/GenBank/DDBJ whole genome shotgun (WGS) entry which is preliminary data.</text>
</comment>
<evidence type="ECO:0000256" key="2">
    <source>
        <dbReference type="ARBA" id="ARBA00022840"/>
    </source>
</evidence>
<organism evidence="5 6">
    <name type="scientific">Aphanomyces invadans</name>
    <dbReference type="NCBI Taxonomy" id="157072"/>
    <lineage>
        <taxon>Eukaryota</taxon>
        <taxon>Sar</taxon>
        <taxon>Stramenopiles</taxon>
        <taxon>Oomycota</taxon>
        <taxon>Saprolegniomycetes</taxon>
        <taxon>Saprolegniales</taxon>
        <taxon>Verrucalvaceae</taxon>
        <taxon>Aphanomyces</taxon>
    </lineage>
</organism>
<feature type="compositionally biased region" description="Low complexity" evidence="3">
    <location>
        <begin position="121"/>
        <end position="132"/>
    </location>
</feature>
<sequence length="526" mass="58481">MGRMTPIQIETLASHILNIPALPTDLANLLVSRSQGNPLFLHELIKVMKHQGVLYVDEKNQQCETRVQVAWADKASAVACFGCQTKLPPKSTDRHRCKACGYICFGMTRGRRPSFERSASESRSSSAASSTSVDSKKTIHRKAKSMFVHLSDPSTPLKHRLALVPPPTIKSVLTTLLDQLTVSQYMLMKVTMTASVVGSTFDLDTVRAVYPIKGHYPKPSSTTNLPHKSDEPAVEVVTDSSDKKAAVDRFMVDIQSLERLSMIQPVDVFIGGLKDTTHPTAKYEFCHGFMQDVIRSQMLSAQCDKLATRLADWREQKAKAMRQQFFAKAQGSLTNLNPHTSDLAGSTASAVSSCNQAAHAPPVRCHSAPHVVAIGSITARSSVGNLHVSQSLSMVLKLKAGMVHVKKHKGVLSHFRLGSATMWKRRWAVLHNTRLLLQHDNHRVGGRSTSIQLKNARVSTCDMTHDPAGVKYHCLQLDVQEWCRMQPQAHPESFSPRVFILGMETERELDNWIYMLKYAIESLKDR</sequence>
<dbReference type="GO" id="GO:0004016">
    <property type="term" value="F:adenylate cyclase activity"/>
    <property type="evidence" value="ECO:0007669"/>
    <property type="project" value="TreeGrafter"/>
</dbReference>
<name>A0A3R6WIP4_9STRA</name>
<dbReference type="AlphaFoldDB" id="A0A3R6WIP4"/>
<evidence type="ECO:0000256" key="1">
    <source>
        <dbReference type="ARBA" id="ARBA00022741"/>
    </source>
</evidence>
<feature type="region of interest" description="Disordered" evidence="3">
    <location>
        <begin position="217"/>
        <end position="238"/>
    </location>
</feature>
<dbReference type="Proteomes" id="UP000285060">
    <property type="component" value="Unassembled WGS sequence"/>
</dbReference>
<evidence type="ECO:0000256" key="3">
    <source>
        <dbReference type="SAM" id="MobiDB-lite"/>
    </source>
</evidence>
<dbReference type="SMART" id="SM00233">
    <property type="entry name" value="PH"/>
    <property type="match status" value="1"/>
</dbReference>
<reference evidence="5 6" key="1">
    <citation type="submission" date="2018-08" db="EMBL/GenBank/DDBJ databases">
        <title>Aphanomyces genome sequencing and annotation.</title>
        <authorList>
            <person name="Minardi D."/>
            <person name="Oidtmann B."/>
            <person name="Van Der Giezen M."/>
            <person name="Studholme D.J."/>
        </authorList>
    </citation>
    <scope>NUCLEOTIDE SEQUENCE [LARGE SCALE GENOMIC DNA]</scope>
    <source>
        <strain evidence="5 6">NJM0002</strain>
    </source>
</reference>
<evidence type="ECO:0000259" key="4">
    <source>
        <dbReference type="PROSITE" id="PS50003"/>
    </source>
</evidence>
<dbReference type="Pfam" id="PF00169">
    <property type="entry name" value="PH"/>
    <property type="match status" value="1"/>
</dbReference>
<dbReference type="PANTHER" id="PTHR16305">
    <property type="entry name" value="TESTICULAR SOLUBLE ADENYLYL CYCLASE"/>
    <property type="match status" value="1"/>
</dbReference>
<dbReference type="VEuPathDB" id="FungiDB:H310_03453"/>